<protein>
    <recommendedName>
        <fullName evidence="3">Transposase</fullName>
    </recommendedName>
</protein>
<reference evidence="1 2" key="1">
    <citation type="journal article" date="2021" name="Int. J. Syst. Evol. Microbiol.">
        <title>Reticulibacter mediterranei gen. nov., sp. nov., within the new family Reticulibacteraceae fam. nov., and Ktedonospora formicarum gen. nov., sp. nov., Ktedonobacter robiniae sp. nov., Dictyobacter formicarum sp. nov. and Dictyobacter arantiisoli sp. nov., belonging to the class Ktedonobacteria.</title>
        <authorList>
            <person name="Yabe S."/>
            <person name="Zheng Y."/>
            <person name="Wang C.M."/>
            <person name="Sakai Y."/>
            <person name="Abe K."/>
            <person name="Yokota A."/>
            <person name="Donadio S."/>
            <person name="Cavaletti L."/>
            <person name="Monciardini P."/>
        </authorList>
    </citation>
    <scope>NUCLEOTIDE SEQUENCE [LARGE SCALE GENOMIC DNA]</scope>
    <source>
        <strain evidence="1 2">SOSP1-30</strain>
    </source>
</reference>
<evidence type="ECO:0000313" key="2">
    <source>
        <dbReference type="Proteomes" id="UP000654345"/>
    </source>
</evidence>
<sequence>MEETVTVLDAARRFYLDFFLAHPDKLTERVTIISKKTNEVRAGLISADKLLTWAEGQTVATTEHPDPLPDWNFSTAFPAFPNRYRRSVIKDVIGKARGYLTSLAHWQTTGKTKGKPGRPTPTNYPTLYAGTYRLELDELDLRKSFIRLKVYDGTAWVWVHYPTRYNRYFEQRRADESWEMESPKLIVSKKDAAIHCFQRRMISAKKIVESRQDPDLVTVAVDLNVKQLAVITVRQHEQILHTRFVFDQGLDQHRYQHLKRVAKKQRQSDKQSKESTAITTFGHISAAKTWTRPTRPHEPLSKSANSILVVCSSLSVCARSSPKEEANLGDVIANKPIN</sequence>
<organism evidence="1 2">
    <name type="scientific">Ktedonobacter robiniae</name>
    <dbReference type="NCBI Taxonomy" id="2778365"/>
    <lineage>
        <taxon>Bacteria</taxon>
        <taxon>Bacillati</taxon>
        <taxon>Chloroflexota</taxon>
        <taxon>Ktedonobacteria</taxon>
        <taxon>Ktedonobacterales</taxon>
        <taxon>Ktedonobacteraceae</taxon>
        <taxon>Ktedonobacter</taxon>
    </lineage>
</organism>
<gene>
    <name evidence="1" type="ORF">KSB_93200</name>
</gene>
<evidence type="ECO:0008006" key="3">
    <source>
        <dbReference type="Google" id="ProtNLM"/>
    </source>
</evidence>
<dbReference type="Proteomes" id="UP000654345">
    <property type="component" value="Unassembled WGS sequence"/>
</dbReference>
<accession>A0ABQ3V892</accession>
<comment type="caution">
    <text evidence="1">The sequence shown here is derived from an EMBL/GenBank/DDBJ whole genome shotgun (WGS) entry which is preliminary data.</text>
</comment>
<dbReference type="RefSeq" id="WP_201376877.1">
    <property type="nucleotide sequence ID" value="NZ_BNJG01000007.1"/>
</dbReference>
<name>A0ABQ3V892_9CHLR</name>
<dbReference type="EMBL" id="BNJG01000007">
    <property type="protein sequence ID" value="GHO60845.1"/>
    <property type="molecule type" value="Genomic_DNA"/>
</dbReference>
<proteinExistence type="predicted"/>
<evidence type="ECO:0000313" key="1">
    <source>
        <dbReference type="EMBL" id="GHO60845.1"/>
    </source>
</evidence>
<keyword evidence="2" id="KW-1185">Reference proteome</keyword>